<protein>
    <submittedName>
        <fullName evidence="7">Kinase-like domain-containing protein</fullName>
    </submittedName>
</protein>
<keyword evidence="4" id="KW-0723">Serine/threonine-protein kinase</keyword>
<evidence type="ECO:0000256" key="3">
    <source>
        <dbReference type="PROSITE-ProRule" id="PRU10141"/>
    </source>
</evidence>
<dbReference type="Gene3D" id="3.30.200.20">
    <property type="entry name" value="Phosphorylase Kinase, domain 1"/>
    <property type="match status" value="1"/>
</dbReference>
<keyword evidence="7" id="KW-0418">Kinase</keyword>
<evidence type="ECO:0000256" key="5">
    <source>
        <dbReference type="SAM" id="MobiDB-lite"/>
    </source>
</evidence>
<evidence type="ECO:0000256" key="2">
    <source>
        <dbReference type="ARBA" id="ARBA00022840"/>
    </source>
</evidence>
<dbReference type="CDD" id="cd05117">
    <property type="entry name" value="STKc_CAMK"/>
    <property type="match status" value="1"/>
</dbReference>
<dbReference type="InterPro" id="IPR017441">
    <property type="entry name" value="Protein_kinase_ATP_BS"/>
</dbReference>
<dbReference type="InterPro" id="IPR011009">
    <property type="entry name" value="Kinase-like_dom_sf"/>
</dbReference>
<dbReference type="Gene3D" id="1.10.510.10">
    <property type="entry name" value="Transferase(Phosphotransferase) domain 1"/>
    <property type="match status" value="1"/>
</dbReference>
<evidence type="ECO:0000313" key="7">
    <source>
        <dbReference type="EMBL" id="RKO84088.1"/>
    </source>
</evidence>
<feature type="non-terminal residue" evidence="7">
    <location>
        <position position="299"/>
    </location>
</feature>
<dbReference type="PANTHER" id="PTHR24347">
    <property type="entry name" value="SERINE/THREONINE-PROTEIN KINASE"/>
    <property type="match status" value="1"/>
</dbReference>
<dbReference type="GO" id="GO:0005524">
    <property type="term" value="F:ATP binding"/>
    <property type="evidence" value="ECO:0007669"/>
    <property type="project" value="UniProtKB-UniRule"/>
</dbReference>
<evidence type="ECO:0000313" key="8">
    <source>
        <dbReference type="Proteomes" id="UP000269721"/>
    </source>
</evidence>
<keyword evidence="8" id="KW-1185">Reference proteome</keyword>
<dbReference type="Proteomes" id="UP000269721">
    <property type="component" value="Unassembled WGS sequence"/>
</dbReference>
<dbReference type="GO" id="GO:0004674">
    <property type="term" value="F:protein serine/threonine kinase activity"/>
    <property type="evidence" value="ECO:0007669"/>
    <property type="project" value="UniProtKB-KW"/>
</dbReference>
<evidence type="ECO:0000256" key="1">
    <source>
        <dbReference type="ARBA" id="ARBA00022741"/>
    </source>
</evidence>
<dbReference type="PROSITE" id="PS50011">
    <property type="entry name" value="PROTEIN_KINASE_DOM"/>
    <property type="match status" value="1"/>
</dbReference>
<dbReference type="SUPFAM" id="SSF56112">
    <property type="entry name" value="Protein kinase-like (PK-like)"/>
    <property type="match status" value="1"/>
</dbReference>
<dbReference type="Pfam" id="PF00069">
    <property type="entry name" value="Pkinase"/>
    <property type="match status" value="1"/>
</dbReference>
<feature type="compositionally biased region" description="Basic and acidic residues" evidence="5">
    <location>
        <begin position="10"/>
        <end position="28"/>
    </location>
</feature>
<feature type="region of interest" description="Disordered" evidence="5">
    <location>
        <begin position="1"/>
        <end position="46"/>
    </location>
</feature>
<dbReference type="OrthoDB" id="40902at2759"/>
<dbReference type="EMBL" id="ML000515">
    <property type="protein sequence ID" value="RKO84088.1"/>
    <property type="molecule type" value="Genomic_DNA"/>
</dbReference>
<dbReference type="InterPro" id="IPR008271">
    <property type="entry name" value="Ser/Thr_kinase_AS"/>
</dbReference>
<sequence length="299" mass="33233">MKKFFAKLSGSKDDQKQKDSASKSKDSVSSKSSSSASVSSVPAQSPVGDQFDDRYILGRQLGTGSFAVVKECERRSDQAKFAVKIVDKLHIRGMAHRQNSLSTEKNLRMEIEVLQGLDHKHIACLRDVYETASHIYLVTDLAEGGELFEQIFAQGSFTEKDAAQVVQQLLLAISYLHDKDIVHRDLKPENLLFRDKLVDPEHLSDIIVADFGLSKPAAQDFLTTACGTPQYVAPEILNQTGHGKPVDIWSIGVITYVLLCGYTPFWGGEDATSNVALFQAIKACDYDFDEEYWCEISED</sequence>
<accession>A0A4P9W088</accession>
<dbReference type="PROSITE" id="PS00108">
    <property type="entry name" value="PROTEIN_KINASE_ST"/>
    <property type="match status" value="1"/>
</dbReference>
<dbReference type="InterPro" id="IPR000719">
    <property type="entry name" value="Prot_kinase_dom"/>
</dbReference>
<reference evidence="8" key="1">
    <citation type="journal article" date="2018" name="Nat. Microbiol.">
        <title>Leveraging single-cell genomics to expand the fungal tree of life.</title>
        <authorList>
            <person name="Ahrendt S.R."/>
            <person name="Quandt C.A."/>
            <person name="Ciobanu D."/>
            <person name="Clum A."/>
            <person name="Salamov A."/>
            <person name="Andreopoulos B."/>
            <person name="Cheng J.F."/>
            <person name="Woyke T."/>
            <person name="Pelin A."/>
            <person name="Henrissat B."/>
            <person name="Reynolds N.K."/>
            <person name="Benny G.L."/>
            <person name="Smith M.E."/>
            <person name="James T.Y."/>
            <person name="Grigoriev I.V."/>
        </authorList>
    </citation>
    <scope>NUCLEOTIDE SEQUENCE [LARGE SCALE GENOMIC DNA]</scope>
</reference>
<evidence type="ECO:0000259" key="6">
    <source>
        <dbReference type="PROSITE" id="PS50011"/>
    </source>
</evidence>
<evidence type="ECO:0000256" key="4">
    <source>
        <dbReference type="RuleBase" id="RU000304"/>
    </source>
</evidence>
<feature type="compositionally biased region" description="Low complexity" evidence="5">
    <location>
        <begin position="29"/>
        <end position="46"/>
    </location>
</feature>
<dbReference type="FunFam" id="1.10.510.10:FF:000571">
    <property type="entry name" value="Maternal embryonic leucine zipper kinase"/>
    <property type="match status" value="1"/>
</dbReference>
<keyword evidence="7" id="KW-0808">Transferase</keyword>
<organism evidence="7 8">
    <name type="scientific">Blyttiomyces helicus</name>
    <dbReference type="NCBI Taxonomy" id="388810"/>
    <lineage>
        <taxon>Eukaryota</taxon>
        <taxon>Fungi</taxon>
        <taxon>Fungi incertae sedis</taxon>
        <taxon>Chytridiomycota</taxon>
        <taxon>Chytridiomycota incertae sedis</taxon>
        <taxon>Chytridiomycetes</taxon>
        <taxon>Chytridiomycetes incertae sedis</taxon>
        <taxon>Blyttiomyces</taxon>
    </lineage>
</organism>
<dbReference type="SMART" id="SM00220">
    <property type="entry name" value="S_TKc"/>
    <property type="match status" value="1"/>
</dbReference>
<keyword evidence="2 3" id="KW-0067">ATP-binding</keyword>
<feature type="domain" description="Protein kinase" evidence="6">
    <location>
        <begin position="55"/>
        <end position="299"/>
    </location>
</feature>
<feature type="binding site" evidence="3">
    <location>
        <position position="84"/>
    </location>
    <ligand>
        <name>ATP</name>
        <dbReference type="ChEBI" id="CHEBI:30616"/>
    </ligand>
</feature>
<gene>
    <name evidence="7" type="ORF">BDK51DRAFT_29127</name>
</gene>
<keyword evidence="1 3" id="KW-0547">Nucleotide-binding</keyword>
<dbReference type="PROSITE" id="PS00107">
    <property type="entry name" value="PROTEIN_KINASE_ATP"/>
    <property type="match status" value="1"/>
</dbReference>
<dbReference type="AlphaFoldDB" id="A0A4P9W088"/>
<proteinExistence type="inferred from homology"/>
<name>A0A4P9W088_9FUNG</name>
<comment type="similarity">
    <text evidence="4">Belongs to the protein kinase superfamily.</text>
</comment>